<dbReference type="AlphaFoldDB" id="A0A2G5TYX0"/>
<dbReference type="EMBL" id="PDUG01000004">
    <property type="protein sequence ID" value="PIC32495.1"/>
    <property type="molecule type" value="Genomic_DNA"/>
</dbReference>
<dbReference type="PANTHER" id="PTHR31379">
    <property type="entry name" value="F-BOX C PROTEIN-RELATED-RELATED"/>
    <property type="match status" value="1"/>
</dbReference>
<name>A0A2G5TYX0_9PELO</name>
<evidence type="ECO:0000313" key="1">
    <source>
        <dbReference type="EMBL" id="PIC32495.1"/>
    </source>
</evidence>
<accession>A0A2G5TYX0</accession>
<proteinExistence type="predicted"/>
<dbReference type="Pfam" id="PF12078">
    <property type="entry name" value="DUF3557"/>
    <property type="match status" value="1"/>
</dbReference>
<keyword evidence="2" id="KW-1185">Reference proteome</keyword>
<dbReference type="OrthoDB" id="5880734at2759"/>
<sequence length="437" mass="50251">MNSKPITYVNLKAVLCHTEPNLRFQMSSRMPSIRHIEKRVPMKIETLALQEFKTTVNSTYYELGVYRDFHTGALVPGQIKKDNENGGVKHDLDEYGLKINPFATPVLPGDVDFRNGQSPNFGDDLPEDLYRHELKMAEEALKKLEELEAKGITVEEYLQTAPEEDDVRQMMEDGKEYVERTIETCRTTLLPYDCRRHDERPPYTPYIQLTVCKGGIKKIQRTSYNRKLYEAAKQLNNSFFANRGVIRVNQLNVLSHGEVCRLPIGLQICASIVTGYEWNMLPISSVLASYCQTVRIRRIASLNSDCRLVRNAKILEISTENLMGLATDLHQLPNPQIELSSLDKLTTDNYFDLIIEWQSIDRFVGSKLSIMLDTEDAGEKVLEMIRSSEQANCKSFKRSVRVHWQNGKDIRICYVKNKKTSSQFEWILKTRIIKAEA</sequence>
<dbReference type="PANTHER" id="PTHR31379:SF1">
    <property type="entry name" value="F-BOX C PROTEIN-RELATED"/>
    <property type="match status" value="1"/>
</dbReference>
<gene>
    <name evidence="1" type="primary">Cnig_chr_IV.g12805</name>
    <name evidence="1" type="ORF">B9Z55_012805</name>
</gene>
<protein>
    <submittedName>
        <fullName evidence="1">Uncharacterized protein</fullName>
    </submittedName>
</protein>
<organism evidence="1 2">
    <name type="scientific">Caenorhabditis nigoni</name>
    <dbReference type="NCBI Taxonomy" id="1611254"/>
    <lineage>
        <taxon>Eukaryota</taxon>
        <taxon>Metazoa</taxon>
        <taxon>Ecdysozoa</taxon>
        <taxon>Nematoda</taxon>
        <taxon>Chromadorea</taxon>
        <taxon>Rhabditida</taxon>
        <taxon>Rhabditina</taxon>
        <taxon>Rhabditomorpha</taxon>
        <taxon>Rhabditoidea</taxon>
        <taxon>Rhabditidae</taxon>
        <taxon>Peloderinae</taxon>
        <taxon>Caenorhabditis</taxon>
    </lineage>
</organism>
<comment type="caution">
    <text evidence="1">The sequence shown here is derived from an EMBL/GenBank/DDBJ whole genome shotgun (WGS) entry which is preliminary data.</text>
</comment>
<dbReference type="Proteomes" id="UP000230233">
    <property type="component" value="Chromosome IV"/>
</dbReference>
<evidence type="ECO:0000313" key="2">
    <source>
        <dbReference type="Proteomes" id="UP000230233"/>
    </source>
</evidence>
<dbReference type="InterPro" id="IPR021942">
    <property type="entry name" value="DUF3557"/>
</dbReference>
<reference evidence="2" key="1">
    <citation type="submission" date="2017-10" db="EMBL/GenBank/DDBJ databases">
        <title>Rapid genome shrinkage in a self-fertile nematode reveals novel sperm competition proteins.</title>
        <authorList>
            <person name="Yin D."/>
            <person name="Schwarz E.M."/>
            <person name="Thomas C.G."/>
            <person name="Felde R.L."/>
            <person name="Korf I.F."/>
            <person name="Cutter A.D."/>
            <person name="Schartner C.M."/>
            <person name="Ralston E.J."/>
            <person name="Meyer B.J."/>
            <person name="Haag E.S."/>
        </authorList>
    </citation>
    <scope>NUCLEOTIDE SEQUENCE [LARGE SCALE GENOMIC DNA]</scope>
    <source>
        <strain evidence="2">JU1422</strain>
    </source>
</reference>